<dbReference type="EMBL" id="JACHWZ010000009">
    <property type="protein sequence ID" value="MBB3061482.1"/>
    <property type="molecule type" value="Genomic_DNA"/>
</dbReference>
<dbReference type="RefSeq" id="WP_183459889.1">
    <property type="nucleotide sequence ID" value="NZ_JACHWZ010000009.1"/>
</dbReference>
<keyword evidence="1" id="KW-0223">Dioxygenase</keyword>
<accession>A0A7W4Z9B2</accession>
<gene>
    <name evidence="1" type="ORF">FHS09_002315</name>
</gene>
<evidence type="ECO:0000313" key="2">
    <source>
        <dbReference type="Proteomes" id="UP000535937"/>
    </source>
</evidence>
<comment type="caution">
    <text evidence="1">The sequence shown here is derived from an EMBL/GenBank/DDBJ whole genome shotgun (WGS) entry which is preliminary data.</text>
</comment>
<dbReference type="GO" id="GO:0051213">
    <property type="term" value="F:dioxygenase activity"/>
    <property type="evidence" value="ECO:0007669"/>
    <property type="project" value="UniProtKB-KW"/>
</dbReference>
<dbReference type="Proteomes" id="UP000535937">
    <property type="component" value="Unassembled WGS sequence"/>
</dbReference>
<name>A0A7W4Z9B2_9GAMM</name>
<evidence type="ECO:0000313" key="1">
    <source>
        <dbReference type="EMBL" id="MBB3061482.1"/>
    </source>
</evidence>
<reference evidence="1 2" key="1">
    <citation type="submission" date="2020-08" db="EMBL/GenBank/DDBJ databases">
        <title>Genomic Encyclopedia of Type Strains, Phase III (KMG-III): the genomes of soil and plant-associated and newly described type strains.</title>
        <authorList>
            <person name="Whitman W."/>
        </authorList>
    </citation>
    <scope>NUCLEOTIDE SEQUENCE [LARGE SCALE GENOMIC DNA]</scope>
    <source>
        <strain evidence="1 2">CECT 8799</strain>
    </source>
</reference>
<keyword evidence="1" id="KW-0560">Oxidoreductase</keyword>
<sequence>MTTQERSHFWQKQIATWQASDVSGQAFCKQQNLSYHQFVYWRRKQDKARSSQTSSATGFAKVTQATPTKDELTLTLPSGLSITGIHTGNVELLGAILRQL</sequence>
<keyword evidence="2" id="KW-1185">Reference proteome</keyword>
<dbReference type="AlphaFoldDB" id="A0A7W4Z9B2"/>
<proteinExistence type="predicted"/>
<organism evidence="1 2">
    <name type="scientific">Microbulbifer rhizosphaerae</name>
    <dbReference type="NCBI Taxonomy" id="1562603"/>
    <lineage>
        <taxon>Bacteria</taxon>
        <taxon>Pseudomonadati</taxon>
        <taxon>Pseudomonadota</taxon>
        <taxon>Gammaproteobacteria</taxon>
        <taxon>Cellvibrionales</taxon>
        <taxon>Microbulbiferaceae</taxon>
        <taxon>Microbulbifer</taxon>
    </lineage>
</organism>
<dbReference type="NCBIfam" id="NF047593">
    <property type="entry name" value="IS66_ISAeme5_TnpA"/>
    <property type="match status" value="1"/>
</dbReference>
<protein>
    <submittedName>
        <fullName evidence="1">Catechol-2,3-dioxygenase</fullName>
    </submittedName>
</protein>